<gene>
    <name evidence="2" type="ORF">SEPMUDRAFT_156104</name>
</gene>
<protein>
    <recommendedName>
        <fullName evidence="4">Apple domain-containing protein</fullName>
    </recommendedName>
</protein>
<organism evidence="2 3">
    <name type="scientific">Sphaerulina musiva (strain SO2202)</name>
    <name type="common">Poplar stem canker fungus</name>
    <name type="synonym">Septoria musiva</name>
    <dbReference type="NCBI Taxonomy" id="692275"/>
    <lineage>
        <taxon>Eukaryota</taxon>
        <taxon>Fungi</taxon>
        <taxon>Dikarya</taxon>
        <taxon>Ascomycota</taxon>
        <taxon>Pezizomycotina</taxon>
        <taxon>Dothideomycetes</taxon>
        <taxon>Dothideomycetidae</taxon>
        <taxon>Mycosphaerellales</taxon>
        <taxon>Mycosphaerellaceae</taxon>
        <taxon>Sphaerulina</taxon>
    </lineage>
</organism>
<name>M3C0Y6_SPHMS</name>
<dbReference type="SUPFAM" id="SSF49785">
    <property type="entry name" value="Galactose-binding domain-like"/>
    <property type="match status" value="1"/>
</dbReference>
<dbReference type="RefSeq" id="XP_016762067.1">
    <property type="nucleotide sequence ID" value="XM_016907656.1"/>
</dbReference>
<dbReference type="Proteomes" id="UP000016931">
    <property type="component" value="Unassembled WGS sequence"/>
</dbReference>
<dbReference type="HOGENOM" id="CLU_399649_0_0_1"/>
<sequence>MATRISTNLAPLQSWFPSWDCTLECGVADTERGMPTRSKHIPPAESAPDALAKIYTRPCPLSIWTRADDHLSSTSLRSGRLHRMAGLLYCGGLNLAACPTTTTTTTRVTTTGTSSISTFSTSIRASTLLTITIPSSTSASFLLSTSSLRALSSSSTSSSATSSLATVPPLTTSTSRASSSTVNTSTLSPDLVSSTSSSLSSILSESASSLRTATSSSSTARFTSATTFITVSSSTISSPSSAAPTPGNLRCPAANGQTITTGDGSQYLVVCNKDYSPLSQNVFGLNPLLATSYAACLALCSNQGSVCTGITYGFFGGSTIQCNLKTKMLQSNQIPSYTVDSAVRLSGPSGRSEASQLITNGDFSNLDLLSAWKTNSFGVDTSAGAALQQFRTTTFDLARSNGYEAGELIQTVNLAAGLPYYLGFRLRMSLSGTIAPTDYCSFYAQTDSEVLVFFSPNLTDTSGGFASSFNASGTTTGASSRFIFFVYCRGSFTVTWTIDDVVLYTYRPTLGTNILTPPFSTPILTNGDFSNGPTNWNWVATGVTSILKASFGVARVVGLLPQLPLAAVSAGLIMFTTLSPLDTTFNAGYLVQNVLIDPGQTFRITANVVFNISSSCSCDAGIYNTLYAQSGVNGWAWSIFDVTSQRQIAVNVTGTTLASHHLFQMYAGCSGSDPTCTVAFSNVVMYANV</sequence>
<keyword evidence="3" id="KW-1185">Reference proteome</keyword>
<dbReference type="AlphaFoldDB" id="M3C0Y6"/>
<accession>M3C0Y6</accession>
<dbReference type="GeneID" id="27904793"/>
<dbReference type="Gene3D" id="2.60.120.260">
    <property type="entry name" value="Galactose-binding domain-like"/>
    <property type="match status" value="1"/>
</dbReference>
<feature type="region of interest" description="Disordered" evidence="1">
    <location>
        <begin position="154"/>
        <end position="193"/>
    </location>
</feature>
<dbReference type="InterPro" id="IPR008979">
    <property type="entry name" value="Galactose-bd-like_sf"/>
</dbReference>
<dbReference type="STRING" id="692275.M3C0Y6"/>
<evidence type="ECO:0000313" key="3">
    <source>
        <dbReference type="Proteomes" id="UP000016931"/>
    </source>
</evidence>
<dbReference type="OrthoDB" id="3648169at2759"/>
<evidence type="ECO:0008006" key="4">
    <source>
        <dbReference type="Google" id="ProtNLM"/>
    </source>
</evidence>
<evidence type="ECO:0000256" key="1">
    <source>
        <dbReference type="SAM" id="MobiDB-lite"/>
    </source>
</evidence>
<evidence type="ECO:0000313" key="2">
    <source>
        <dbReference type="EMBL" id="EMF13946.1"/>
    </source>
</evidence>
<dbReference type="EMBL" id="KB456263">
    <property type="protein sequence ID" value="EMF13946.1"/>
    <property type="molecule type" value="Genomic_DNA"/>
</dbReference>
<reference evidence="2 3" key="1">
    <citation type="journal article" date="2012" name="PLoS Pathog.">
        <title>Diverse lifestyles and strategies of plant pathogenesis encoded in the genomes of eighteen Dothideomycetes fungi.</title>
        <authorList>
            <person name="Ohm R.A."/>
            <person name="Feau N."/>
            <person name="Henrissat B."/>
            <person name="Schoch C.L."/>
            <person name="Horwitz B.A."/>
            <person name="Barry K.W."/>
            <person name="Condon B.J."/>
            <person name="Copeland A.C."/>
            <person name="Dhillon B."/>
            <person name="Glaser F."/>
            <person name="Hesse C.N."/>
            <person name="Kosti I."/>
            <person name="LaButti K."/>
            <person name="Lindquist E.A."/>
            <person name="Lucas S."/>
            <person name="Salamov A.A."/>
            <person name="Bradshaw R.E."/>
            <person name="Ciuffetti L."/>
            <person name="Hamelin R.C."/>
            <person name="Kema G.H.J."/>
            <person name="Lawrence C."/>
            <person name="Scott J.A."/>
            <person name="Spatafora J.W."/>
            <person name="Turgeon B.G."/>
            <person name="de Wit P.J.G.M."/>
            <person name="Zhong S."/>
            <person name="Goodwin S.B."/>
            <person name="Grigoriev I.V."/>
        </authorList>
    </citation>
    <scope>NUCLEOTIDE SEQUENCE [LARGE SCALE GENOMIC DNA]</scope>
    <source>
        <strain evidence="2 3">SO2202</strain>
    </source>
</reference>
<proteinExistence type="predicted"/>